<sequence>KLSIVFYTFAYATHTAALDGRVPLSGIHAQTLKSGRQDNVFARGSANLYEQCVYV</sequence>
<protein>
    <submittedName>
        <fullName evidence="1">(Mediterranean fruit fly) hypothetical protein</fullName>
    </submittedName>
</protein>
<evidence type="ECO:0000313" key="2">
    <source>
        <dbReference type="Proteomes" id="UP000606786"/>
    </source>
</evidence>
<organism evidence="1 2">
    <name type="scientific">Ceratitis capitata</name>
    <name type="common">Mediterranean fruit fly</name>
    <name type="synonym">Tephritis capitata</name>
    <dbReference type="NCBI Taxonomy" id="7213"/>
    <lineage>
        <taxon>Eukaryota</taxon>
        <taxon>Metazoa</taxon>
        <taxon>Ecdysozoa</taxon>
        <taxon>Arthropoda</taxon>
        <taxon>Hexapoda</taxon>
        <taxon>Insecta</taxon>
        <taxon>Pterygota</taxon>
        <taxon>Neoptera</taxon>
        <taxon>Endopterygota</taxon>
        <taxon>Diptera</taxon>
        <taxon>Brachycera</taxon>
        <taxon>Muscomorpha</taxon>
        <taxon>Tephritoidea</taxon>
        <taxon>Tephritidae</taxon>
        <taxon>Ceratitis</taxon>
        <taxon>Ceratitis</taxon>
    </lineage>
</organism>
<dbReference type="AlphaFoldDB" id="A0A811UBM9"/>
<proteinExistence type="predicted"/>
<accession>A0A811UBM9</accession>
<feature type="non-terminal residue" evidence="1">
    <location>
        <position position="1"/>
    </location>
</feature>
<reference evidence="1" key="1">
    <citation type="submission" date="2020-11" db="EMBL/GenBank/DDBJ databases">
        <authorList>
            <person name="Whitehead M."/>
        </authorList>
    </citation>
    <scope>NUCLEOTIDE SEQUENCE</scope>
    <source>
        <strain evidence="1">EGII</strain>
    </source>
</reference>
<keyword evidence="2" id="KW-1185">Reference proteome</keyword>
<name>A0A811UBM9_CERCA</name>
<evidence type="ECO:0000313" key="1">
    <source>
        <dbReference type="EMBL" id="CAD6994713.1"/>
    </source>
</evidence>
<gene>
    <name evidence="1" type="ORF">CCAP1982_LOCUS3446</name>
</gene>
<comment type="caution">
    <text evidence="1">The sequence shown here is derived from an EMBL/GenBank/DDBJ whole genome shotgun (WGS) entry which is preliminary data.</text>
</comment>
<dbReference type="Proteomes" id="UP000606786">
    <property type="component" value="Unassembled WGS sequence"/>
</dbReference>
<dbReference type="EMBL" id="CAJHJT010000001">
    <property type="protein sequence ID" value="CAD6994713.1"/>
    <property type="molecule type" value="Genomic_DNA"/>
</dbReference>